<dbReference type="InterPro" id="IPR000055">
    <property type="entry name" value="Restrct_endonuc_typeI_TRD"/>
</dbReference>
<evidence type="ECO:0000259" key="4">
    <source>
        <dbReference type="Pfam" id="PF01420"/>
    </source>
</evidence>
<gene>
    <name evidence="5" type="ORF">HMPREF2087_01219</name>
</gene>
<dbReference type="Pfam" id="PF01420">
    <property type="entry name" value="Methylase_S"/>
    <property type="match status" value="1"/>
</dbReference>
<evidence type="ECO:0000313" key="5">
    <source>
        <dbReference type="EMBL" id="ETD26825.1"/>
    </source>
</evidence>
<dbReference type="GO" id="GO:0009307">
    <property type="term" value="P:DNA restriction-modification system"/>
    <property type="evidence" value="ECO:0007669"/>
    <property type="project" value="UniProtKB-KW"/>
</dbReference>
<comment type="similarity">
    <text evidence="1">Belongs to the type-I restriction system S methylase family.</text>
</comment>
<proteinExistence type="inferred from homology"/>
<name>V8CIH1_9HELI</name>
<dbReference type="EMBL" id="AZJJ01000002">
    <property type="protein sequence ID" value="ETD26825.1"/>
    <property type="molecule type" value="Genomic_DNA"/>
</dbReference>
<evidence type="ECO:0000256" key="3">
    <source>
        <dbReference type="ARBA" id="ARBA00023125"/>
    </source>
</evidence>
<dbReference type="AlphaFoldDB" id="V8CIH1"/>
<reference evidence="5 6" key="1">
    <citation type="submission" date="2013-10" db="EMBL/GenBank/DDBJ databases">
        <title>The Genome Sequence of Helicobacter canis NCTC 12740.</title>
        <authorList>
            <consortium name="The Broad Institute Genomics Platform"/>
            <person name="Earl A."/>
            <person name="Fox J.G."/>
            <person name="Shen Z."/>
            <person name="Young S.K."/>
            <person name="Zeng Q."/>
            <person name="Gargeya S."/>
            <person name="Fitzgerald M."/>
            <person name="Abouelleil A."/>
            <person name="Alvarado L."/>
            <person name="Chapman S.B."/>
            <person name="Gainer-Dewar J."/>
            <person name="Goldberg J."/>
            <person name="Griggs A."/>
            <person name="Gujja S."/>
            <person name="Hansen M."/>
            <person name="Howarth C."/>
            <person name="Imamovic A."/>
            <person name="Ireland A."/>
            <person name="Larimer J."/>
            <person name="McCowan C."/>
            <person name="Murphy C."/>
            <person name="Pearson M."/>
            <person name="Poon T.W."/>
            <person name="Priest M."/>
            <person name="Roberts A."/>
            <person name="Saif S."/>
            <person name="Shea T."/>
            <person name="Sykes S."/>
            <person name="Wortman J."/>
            <person name="Nusbaum C."/>
            <person name="Birren B."/>
        </authorList>
    </citation>
    <scope>NUCLEOTIDE SEQUENCE [LARGE SCALE GENOMIC DNA]</scope>
    <source>
        <strain evidence="5 6">NCTC 12740</strain>
    </source>
</reference>
<evidence type="ECO:0000256" key="2">
    <source>
        <dbReference type="ARBA" id="ARBA00022747"/>
    </source>
</evidence>
<keyword evidence="3" id="KW-0238">DNA-binding</keyword>
<evidence type="ECO:0000256" key="1">
    <source>
        <dbReference type="ARBA" id="ARBA00010923"/>
    </source>
</evidence>
<dbReference type="GO" id="GO:0003677">
    <property type="term" value="F:DNA binding"/>
    <property type="evidence" value="ECO:0007669"/>
    <property type="project" value="UniProtKB-KW"/>
</dbReference>
<dbReference type="HOGENOM" id="CLU_2633202_0_0_7"/>
<dbReference type="InterPro" id="IPR044946">
    <property type="entry name" value="Restrct_endonuc_typeI_TRD_sf"/>
</dbReference>
<protein>
    <recommendedName>
        <fullName evidence="4">Type I restriction modification DNA specificity domain-containing protein</fullName>
    </recommendedName>
</protein>
<dbReference type="Gene3D" id="3.90.220.20">
    <property type="entry name" value="DNA methylase specificity domains"/>
    <property type="match status" value="1"/>
</dbReference>
<comment type="caution">
    <text evidence="5">The sequence shown here is derived from an EMBL/GenBank/DDBJ whole genome shotgun (WGS) entry which is preliminary data.</text>
</comment>
<sequence>MKIKLVNEEWIPYFMIFFDFLIKQKSQENSKGSAIKNIPPLDILKNFTIPLPPLKEQEYITQTLDTLFTLKKGLRVE</sequence>
<keyword evidence="2" id="KW-0680">Restriction system</keyword>
<dbReference type="SUPFAM" id="SSF116734">
    <property type="entry name" value="DNA methylase specificity domain"/>
    <property type="match status" value="1"/>
</dbReference>
<dbReference type="PATRIC" id="fig|1357399.3.peg.1275"/>
<evidence type="ECO:0000313" key="6">
    <source>
        <dbReference type="Proteomes" id="UP000018688"/>
    </source>
</evidence>
<dbReference type="Proteomes" id="UP000018688">
    <property type="component" value="Unassembled WGS sequence"/>
</dbReference>
<dbReference type="STRING" id="1357399.HMPREF2087_01219"/>
<keyword evidence="6" id="KW-1185">Reference proteome</keyword>
<organism evidence="5 6">
    <name type="scientific">Helicobacter canis NCTC 12740</name>
    <dbReference type="NCBI Taxonomy" id="1357399"/>
    <lineage>
        <taxon>Bacteria</taxon>
        <taxon>Pseudomonadati</taxon>
        <taxon>Campylobacterota</taxon>
        <taxon>Epsilonproteobacteria</taxon>
        <taxon>Campylobacterales</taxon>
        <taxon>Helicobacteraceae</taxon>
        <taxon>Helicobacter</taxon>
    </lineage>
</organism>
<accession>V8CIH1</accession>
<feature type="domain" description="Type I restriction modification DNA specificity" evidence="4">
    <location>
        <begin position="5"/>
        <end position="73"/>
    </location>
</feature>